<keyword evidence="1" id="KW-0963">Cytoplasm</keyword>
<name>A0A345P326_9GAMM</name>
<dbReference type="GO" id="GO:0008990">
    <property type="term" value="F:rRNA (guanine-N2-)-methyltransferase activity"/>
    <property type="evidence" value="ECO:0007669"/>
    <property type="project" value="UniProtKB-UniRule"/>
</dbReference>
<keyword evidence="1" id="KW-0698">rRNA processing</keyword>
<dbReference type="CDD" id="cd02440">
    <property type="entry name" value="AdoMet_MTases"/>
    <property type="match status" value="1"/>
</dbReference>
<comment type="catalytic activity">
    <reaction evidence="1">
        <text>guanosine(1516) in 16S rRNA + S-adenosyl-L-methionine = N(2)-methylguanosine(1516) in 16S rRNA + S-adenosyl-L-homocysteine + H(+)</text>
        <dbReference type="Rhea" id="RHEA:43220"/>
        <dbReference type="Rhea" id="RHEA-COMP:10412"/>
        <dbReference type="Rhea" id="RHEA-COMP:10413"/>
        <dbReference type="ChEBI" id="CHEBI:15378"/>
        <dbReference type="ChEBI" id="CHEBI:57856"/>
        <dbReference type="ChEBI" id="CHEBI:59789"/>
        <dbReference type="ChEBI" id="CHEBI:74269"/>
        <dbReference type="ChEBI" id="CHEBI:74481"/>
        <dbReference type="EC" id="2.1.1.242"/>
    </reaction>
</comment>
<dbReference type="HAMAP" id="MF_01523">
    <property type="entry name" value="16SrRNA_methyltr_J"/>
    <property type="match status" value="1"/>
</dbReference>
<evidence type="ECO:0000313" key="2">
    <source>
        <dbReference type="EMBL" id="AXI01685.1"/>
    </source>
</evidence>
<gene>
    <name evidence="1" type="primary">rsmJ</name>
    <name evidence="2" type="ORF">HYN46_01530</name>
</gene>
<keyword evidence="1 2" id="KW-0808">Transferase</keyword>
<accession>A0A345P326</accession>
<evidence type="ECO:0000256" key="1">
    <source>
        <dbReference type="HAMAP-Rule" id="MF_01523"/>
    </source>
</evidence>
<dbReference type="KEGG" id="mbah:HYN46_01530"/>
<dbReference type="PANTHER" id="PTHR36112:SF1">
    <property type="entry name" value="RIBOSOMAL RNA SMALL SUBUNIT METHYLTRANSFERASE J"/>
    <property type="match status" value="1"/>
</dbReference>
<feature type="binding site" evidence="1">
    <location>
        <position position="199"/>
    </location>
    <ligand>
        <name>S-adenosyl-L-methionine</name>
        <dbReference type="ChEBI" id="CHEBI:59789"/>
    </ligand>
</feature>
<keyword evidence="3" id="KW-1185">Reference proteome</keyword>
<keyword evidence="1" id="KW-0949">S-adenosyl-L-methionine</keyword>
<keyword evidence="1 2" id="KW-0489">Methyltransferase</keyword>
<comment type="similarity">
    <text evidence="1">Belongs to the methyltransferase superfamily. RsmJ family.</text>
</comment>
<dbReference type="Pfam" id="PF04445">
    <property type="entry name" value="SAM_MT"/>
    <property type="match status" value="1"/>
</dbReference>
<dbReference type="EMBL" id="CP031222">
    <property type="protein sequence ID" value="AXI01685.1"/>
    <property type="molecule type" value="Genomic_DNA"/>
</dbReference>
<proteinExistence type="inferred from homology"/>
<dbReference type="InterPro" id="IPR007536">
    <property type="entry name" value="16SrRNA_methylTrfase_J"/>
</dbReference>
<organism evidence="2 3">
    <name type="scientific">Aquirhabdus parva</name>
    <dbReference type="NCBI Taxonomy" id="2283318"/>
    <lineage>
        <taxon>Bacteria</taxon>
        <taxon>Pseudomonadati</taxon>
        <taxon>Pseudomonadota</taxon>
        <taxon>Gammaproteobacteria</taxon>
        <taxon>Moraxellales</taxon>
        <taxon>Moraxellaceae</taxon>
        <taxon>Aquirhabdus</taxon>
    </lineage>
</organism>
<protein>
    <recommendedName>
        <fullName evidence="1">Ribosomal RNA small subunit methyltransferase J</fullName>
        <ecNumber evidence="1">2.1.1.242</ecNumber>
    </recommendedName>
    <alternativeName>
        <fullName evidence="1">16S rRNA m2G1516 methyltransferase</fullName>
    </alternativeName>
    <alternativeName>
        <fullName evidence="1">rRNA (guanine-N(2)-)-methyltransferase</fullName>
    </alternativeName>
</protein>
<dbReference type="SUPFAM" id="SSF53335">
    <property type="entry name" value="S-adenosyl-L-methionine-dependent methyltransferases"/>
    <property type="match status" value="1"/>
</dbReference>
<comment type="caution">
    <text evidence="1">Lacks conserved residue(s) required for the propagation of feature annotation.</text>
</comment>
<dbReference type="GO" id="GO:0005737">
    <property type="term" value="C:cytoplasm"/>
    <property type="evidence" value="ECO:0007669"/>
    <property type="project" value="UniProtKB-SubCell"/>
</dbReference>
<dbReference type="Proteomes" id="UP000253940">
    <property type="component" value="Chromosome"/>
</dbReference>
<reference evidence="2 3" key="1">
    <citation type="submission" date="2018-07" db="EMBL/GenBank/DDBJ databases">
        <title>Genome sequencing of Moraxellaceae gen. HYN0046.</title>
        <authorList>
            <person name="Kim M."/>
            <person name="Yi H."/>
        </authorList>
    </citation>
    <scope>NUCLEOTIDE SEQUENCE [LARGE SCALE GENOMIC DNA]</scope>
    <source>
        <strain evidence="2 3">HYN0046</strain>
    </source>
</reference>
<dbReference type="Gene3D" id="3.40.50.150">
    <property type="entry name" value="Vaccinia Virus protein VP39"/>
    <property type="match status" value="1"/>
</dbReference>
<dbReference type="OrthoDB" id="3191794at2"/>
<dbReference type="EC" id="2.1.1.242" evidence="1"/>
<dbReference type="AlphaFoldDB" id="A0A345P326"/>
<comment type="subcellular location">
    <subcellularLocation>
        <location evidence="1">Cytoplasm</location>
    </subcellularLocation>
</comment>
<dbReference type="RefSeq" id="WP_114897795.1">
    <property type="nucleotide sequence ID" value="NZ_CP031222.1"/>
</dbReference>
<dbReference type="InterPro" id="IPR029063">
    <property type="entry name" value="SAM-dependent_MTases_sf"/>
</dbReference>
<evidence type="ECO:0000313" key="3">
    <source>
        <dbReference type="Proteomes" id="UP000253940"/>
    </source>
</evidence>
<dbReference type="PANTHER" id="PTHR36112">
    <property type="entry name" value="RIBOSOMAL RNA SMALL SUBUNIT METHYLTRANSFERASE J"/>
    <property type="match status" value="1"/>
</dbReference>
<comment type="function">
    <text evidence="1">Specifically methylates the guanosine in position 1516 of 16S rRNA.</text>
</comment>
<sequence>MNLRLIHLPDTARQATAAKQWLDEYAVNHAATHLGDYHFTLTLHEQEATPTARELRLHPELVLICDHAGLWLAVNGMKMQPDWIGELPRLQRAGVRSEVLARACLATESPKIMDATAGLGHDGLLLAWCGATVTLVERHPILALLLTSAKEQAMMHADKRLQQALSRITLVHAKSEELLTEFLQHPKDSPALFDVIYLDPMFPKNASEKKQPLVKKEMQILQFLLHSSDNNVAVDWGDGLLPLAREVAKRVIVKRPKLAEPLSGIEPDHRWVGDACRFDGYFQPHISPIEPALTDLDDLQS</sequence>
<feature type="binding site" evidence="1">
    <location>
        <begin position="137"/>
        <end position="138"/>
    </location>
    <ligand>
        <name>S-adenosyl-L-methionine</name>
        <dbReference type="ChEBI" id="CHEBI:59789"/>
    </ligand>
</feature>